<evidence type="ECO:0000256" key="2">
    <source>
        <dbReference type="ARBA" id="ARBA00022768"/>
    </source>
</evidence>
<gene>
    <name evidence="10" type="primary">LOC108739692</name>
</gene>
<protein>
    <recommendedName>
        <fullName evidence="6">Elongation factor Ts, mitochondrial</fullName>
        <shortName evidence="6">EF-Ts</shortName>
        <shortName evidence="6">EF-TsMt</shortName>
    </recommendedName>
</protein>
<keyword evidence="9" id="KW-1185">Reference proteome</keyword>
<dbReference type="Pfam" id="PF25025">
    <property type="entry name" value="EF-Ts_N"/>
    <property type="match status" value="1"/>
</dbReference>
<dbReference type="AlphaFoldDB" id="A0A1W4X9X0"/>
<sequence length="308" mass="34405">MYSQLILKRFFCNSNSLFAAEKSLLATLRKKTGYTFSNCKKALELNNNDLTKAESWLHEQAQALGWSKATKLEGRKTNQGLVAATVQNQNAVLVEINCETDFVARNTNFQEMAEAAARACIEFSKKYALGENPLIKIDLESRQLNELPTADGKLLSDQLALMIGLVGENASLKRGICFKAAEQIHLSVYTHPYGNERNGILLGKFGGVVAFRQIRPSGVDIKKLGKDLCQHIVGMNPDRIGTVFDKPAGNTDDEKCLIYQEFLLDSEWTVGDLLKENGIEIIDFKRFECGETDKRIEEDTPEKITTCQ</sequence>
<evidence type="ECO:0000313" key="9">
    <source>
        <dbReference type="Proteomes" id="UP000192223"/>
    </source>
</evidence>
<dbReference type="CDD" id="cd14275">
    <property type="entry name" value="UBA_EF-Ts"/>
    <property type="match status" value="1"/>
</dbReference>
<evidence type="ECO:0000256" key="5">
    <source>
        <dbReference type="ARBA" id="ARBA00023128"/>
    </source>
</evidence>
<dbReference type="InterPro" id="IPR009060">
    <property type="entry name" value="UBA-like_sf"/>
</dbReference>
<dbReference type="InParanoid" id="A0A1W4X9X0"/>
<dbReference type="Gene3D" id="1.10.8.10">
    <property type="entry name" value="DNA helicase RuvA subunit, C-terminal domain"/>
    <property type="match status" value="1"/>
</dbReference>
<evidence type="ECO:0000256" key="3">
    <source>
        <dbReference type="ARBA" id="ARBA00022917"/>
    </source>
</evidence>
<dbReference type="PROSITE" id="PS01127">
    <property type="entry name" value="EF_TS_2"/>
    <property type="match status" value="1"/>
</dbReference>
<evidence type="ECO:0000259" key="8">
    <source>
        <dbReference type="Pfam" id="PF00889"/>
    </source>
</evidence>
<dbReference type="SUPFAM" id="SSF54713">
    <property type="entry name" value="Elongation factor Ts (EF-Ts), dimerisation domain"/>
    <property type="match status" value="1"/>
</dbReference>
<dbReference type="InterPro" id="IPR001816">
    <property type="entry name" value="Transl_elong_EFTs/EF1B"/>
</dbReference>
<keyword evidence="5 6" id="KW-0496">Mitochondrion</keyword>
<organism evidence="9 10">
    <name type="scientific">Agrilus planipennis</name>
    <name type="common">Emerald ash borer</name>
    <name type="synonym">Agrilus marcopoli</name>
    <dbReference type="NCBI Taxonomy" id="224129"/>
    <lineage>
        <taxon>Eukaryota</taxon>
        <taxon>Metazoa</taxon>
        <taxon>Ecdysozoa</taxon>
        <taxon>Arthropoda</taxon>
        <taxon>Hexapoda</taxon>
        <taxon>Insecta</taxon>
        <taxon>Pterygota</taxon>
        <taxon>Neoptera</taxon>
        <taxon>Endopterygota</taxon>
        <taxon>Coleoptera</taxon>
        <taxon>Polyphaga</taxon>
        <taxon>Elateriformia</taxon>
        <taxon>Buprestoidea</taxon>
        <taxon>Buprestidae</taxon>
        <taxon>Agrilinae</taxon>
        <taxon>Agrilus</taxon>
    </lineage>
</organism>
<dbReference type="PANTHER" id="PTHR11741:SF0">
    <property type="entry name" value="ELONGATION FACTOR TS, MITOCHONDRIAL"/>
    <property type="match status" value="1"/>
</dbReference>
<dbReference type="RefSeq" id="XP_018329208.1">
    <property type="nucleotide sequence ID" value="XM_018473706.1"/>
</dbReference>
<evidence type="ECO:0000256" key="7">
    <source>
        <dbReference type="RuleBase" id="RU000642"/>
    </source>
</evidence>
<dbReference type="Gene3D" id="3.30.479.20">
    <property type="entry name" value="Elongation factor Ts, dimerisation domain"/>
    <property type="match status" value="2"/>
</dbReference>
<evidence type="ECO:0000256" key="6">
    <source>
        <dbReference type="HAMAP-Rule" id="MF_03135"/>
    </source>
</evidence>
<dbReference type="GeneID" id="108739692"/>
<evidence type="ECO:0000256" key="1">
    <source>
        <dbReference type="ARBA" id="ARBA00005532"/>
    </source>
</evidence>
<dbReference type="FunCoup" id="A0A1W4X9X0">
    <property type="interactions" value="2047"/>
</dbReference>
<comment type="function">
    <text evidence="6 7">Associates with the EF-Tu.GDP complex and induces the exchange of GDP to GTP. It remains bound to the aminoacyl-tRNA.EF-Tu.GTP complex up to the GTP hydrolysis stage on the ribosome.</text>
</comment>
<evidence type="ECO:0000313" key="10">
    <source>
        <dbReference type="RefSeq" id="XP_018329208.1"/>
    </source>
</evidence>
<keyword evidence="3 6" id="KW-0648">Protein biosynthesis</keyword>
<dbReference type="STRING" id="224129.A0A1W4X9X0"/>
<keyword evidence="2 6" id="KW-0251">Elongation factor</keyword>
<dbReference type="Pfam" id="PF00889">
    <property type="entry name" value="EF_TS"/>
    <property type="match status" value="1"/>
</dbReference>
<dbReference type="InterPro" id="IPR014039">
    <property type="entry name" value="Transl_elong_EFTs/EF1B_dimer"/>
</dbReference>
<dbReference type="CTD" id="35060"/>
<comment type="subcellular location">
    <subcellularLocation>
        <location evidence="6">Mitochondrion</location>
    </subcellularLocation>
</comment>
<comment type="similarity">
    <text evidence="1 6 7">Belongs to the EF-Ts family.</text>
</comment>
<dbReference type="PANTHER" id="PTHR11741">
    <property type="entry name" value="ELONGATION FACTOR TS"/>
    <property type="match status" value="1"/>
</dbReference>
<accession>A0A1W4X9X0</accession>
<dbReference type="GO" id="GO:0070125">
    <property type="term" value="P:mitochondrial translational elongation"/>
    <property type="evidence" value="ECO:0007669"/>
    <property type="project" value="TreeGrafter"/>
</dbReference>
<dbReference type="GO" id="GO:0003746">
    <property type="term" value="F:translation elongation factor activity"/>
    <property type="evidence" value="ECO:0007669"/>
    <property type="project" value="UniProtKB-UniRule"/>
</dbReference>
<feature type="domain" description="Translation elongation factor EFTs/EF1B dimerisation" evidence="8">
    <location>
        <begin position="91"/>
        <end position="239"/>
    </location>
</feature>
<dbReference type="KEGG" id="apln:108739692"/>
<reference evidence="10" key="1">
    <citation type="submission" date="2025-08" db="UniProtKB">
        <authorList>
            <consortium name="RefSeq"/>
        </authorList>
    </citation>
    <scope>IDENTIFICATION</scope>
    <source>
        <tissue evidence="10">Entire body</tissue>
    </source>
</reference>
<dbReference type="SUPFAM" id="SSF46934">
    <property type="entry name" value="UBA-like"/>
    <property type="match status" value="1"/>
</dbReference>
<dbReference type="InterPro" id="IPR036402">
    <property type="entry name" value="EF-Ts_dimer_sf"/>
</dbReference>
<dbReference type="NCBIfam" id="TIGR00116">
    <property type="entry name" value="tsf"/>
    <property type="match status" value="1"/>
</dbReference>
<dbReference type="Proteomes" id="UP000192223">
    <property type="component" value="Unplaced"/>
</dbReference>
<dbReference type="InterPro" id="IPR018101">
    <property type="entry name" value="Transl_elong_Ts_CS"/>
</dbReference>
<evidence type="ECO:0000256" key="4">
    <source>
        <dbReference type="ARBA" id="ARBA00022946"/>
    </source>
</evidence>
<keyword evidence="4" id="KW-0809">Transit peptide</keyword>
<proteinExistence type="inferred from homology"/>
<dbReference type="HAMAP" id="MF_00050">
    <property type="entry name" value="EF_Ts"/>
    <property type="match status" value="1"/>
</dbReference>
<dbReference type="GO" id="GO:0005739">
    <property type="term" value="C:mitochondrion"/>
    <property type="evidence" value="ECO:0007669"/>
    <property type="project" value="UniProtKB-SubCell"/>
</dbReference>
<dbReference type="FunFam" id="1.10.8.10:FF:000031">
    <property type="entry name" value="Elongation factor Ts, mitochondrial"/>
    <property type="match status" value="1"/>
</dbReference>
<dbReference type="OrthoDB" id="277235at2759"/>
<name>A0A1W4X9X0_AGRPL</name>